<dbReference type="PROSITE" id="PS00108">
    <property type="entry name" value="PROTEIN_KINASE_ST"/>
    <property type="match status" value="1"/>
</dbReference>
<gene>
    <name evidence="9" type="ORF">SOCE836_065490</name>
</gene>
<keyword evidence="7" id="KW-0812">Transmembrane</keyword>
<feature type="compositionally biased region" description="Low complexity" evidence="6">
    <location>
        <begin position="463"/>
        <end position="474"/>
    </location>
</feature>
<evidence type="ECO:0000313" key="10">
    <source>
        <dbReference type="Proteomes" id="UP000295497"/>
    </source>
</evidence>
<accession>A0A4P2QW67</accession>
<dbReference type="CDD" id="cd14014">
    <property type="entry name" value="STKc_PknB_like"/>
    <property type="match status" value="1"/>
</dbReference>
<proteinExistence type="predicted"/>
<keyword evidence="7" id="KW-1133">Transmembrane helix</keyword>
<evidence type="ECO:0000256" key="2">
    <source>
        <dbReference type="ARBA" id="ARBA00022741"/>
    </source>
</evidence>
<dbReference type="SUPFAM" id="SSF56112">
    <property type="entry name" value="Protein kinase-like (PK-like)"/>
    <property type="match status" value="1"/>
</dbReference>
<evidence type="ECO:0000256" key="4">
    <source>
        <dbReference type="ARBA" id="ARBA00022840"/>
    </source>
</evidence>
<evidence type="ECO:0000313" key="9">
    <source>
        <dbReference type="EMBL" id="AUX34376.1"/>
    </source>
</evidence>
<dbReference type="InterPro" id="IPR011009">
    <property type="entry name" value="Kinase-like_dom_sf"/>
</dbReference>
<dbReference type="InterPro" id="IPR000719">
    <property type="entry name" value="Prot_kinase_dom"/>
</dbReference>
<evidence type="ECO:0000256" key="7">
    <source>
        <dbReference type="SAM" id="Phobius"/>
    </source>
</evidence>
<organism evidence="9 10">
    <name type="scientific">Sorangium cellulosum</name>
    <name type="common">Polyangium cellulosum</name>
    <dbReference type="NCBI Taxonomy" id="56"/>
    <lineage>
        <taxon>Bacteria</taxon>
        <taxon>Pseudomonadati</taxon>
        <taxon>Myxococcota</taxon>
        <taxon>Polyangia</taxon>
        <taxon>Polyangiales</taxon>
        <taxon>Polyangiaceae</taxon>
        <taxon>Sorangium</taxon>
    </lineage>
</organism>
<keyword evidence="3" id="KW-0418">Kinase</keyword>
<evidence type="ECO:0000256" key="1">
    <source>
        <dbReference type="ARBA" id="ARBA00022679"/>
    </source>
</evidence>
<dbReference type="InterPro" id="IPR008271">
    <property type="entry name" value="Ser/Thr_kinase_AS"/>
</dbReference>
<keyword evidence="2 5" id="KW-0547">Nucleotide-binding</keyword>
<keyword evidence="4 5" id="KW-0067">ATP-binding</keyword>
<keyword evidence="1" id="KW-0808">Transferase</keyword>
<dbReference type="SMART" id="SM00220">
    <property type="entry name" value="S_TKc"/>
    <property type="match status" value="1"/>
</dbReference>
<keyword evidence="7" id="KW-0472">Membrane</keyword>
<dbReference type="Gene3D" id="3.30.200.20">
    <property type="entry name" value="Phosphorylase Kinase, domain 1"/>
    <property type="match status" value="1"/>
</dbReference>
<dbReference type="Gene3D" id="1.10.510.10">
    <property type="entry name" value="Transferase(Phosphotransferase) domain 1"/>
    <property type="match status" value="1"/>
</dbReference>
<name>A0A4P2QW67_SORCE</name>
<sequence length="550" mass="56505">MARCEVGCRGVASADDLPAAGALFQGRFLIERLLGRGGMGEVWAALDTALERPVAIKIIHRGLAGEARYAERFLRETRLAARVAHPNLVRLYDAGRAADGRLFMVMERVSGVPLRQMLAGGARLEPVRALHYAIQIADALSTAHEAELVHRDVKPENIVVSDGVRARLLDFGVAKDARVPGLTRQGSVVGTSRYMAPEQIAGRAVDGRADLYALGVVIYEMLAGAHPYAVLDEASGIGETEILAAHVHLSATPLPEVLPSCPEALWRAVAACLAKRPEERFARAAELAAALREVARAVVPAERALEDASARQLLSEAGDAARERAIRERGWTGRGEEGAKAEQRVAALPVGGAAAGGAAAGADARSRLAMAQRFRVEPAWGLGGARAGKGTGTGGDAAGERPRSPALPAEGGAAGVETAGQGAGAAAAAGEAGKSPLASTERWEGAAAAGPGEGPLASTERWGGAAAAGPGEGTLASTEKWHGAAAVMAGTAAGERLARTEPWKEARGGAGAMTARAMPSRKRWGIVVVGVLVLCLAALLAVAVVGTVRG</sequence>
<evidence type="ECO:0000259" key="8">
    <source>
        <dbReference type="PROSITE" id="PS50011"/>
    </source>
</evidence>
<feature type="compositionally biased region" description="Low complexity" evidence="6">
    <location>
        <begin position="409"/>
        <end position="433"/>
    </location>
</feature>
<dbReference type="InterPro" id="IPR017441">
    <property type="entry name" value="Protein_kinase_ATP_BS"/>
</dbReference>
<evidence type="ECO:0000256" key="5">
    <source>
        <dbReference type="PROSITE-ProRule" id="PRU10141"/>
    </source>
</evidence>
<feature type="transmembrane region" description="Helical" evidence="7">
    <location>
        <begin position="524"/>
        <end position="548"/>
    </location>
</feature>
<dbReference type="PANTHER" id="PTHR43289:SF6">
    <property type="entry name" value="SERINE_THREONINE-PROTEIN KINASE NEKL-3"/>
    <property type="match status" value="1"/>
</dbReference>
<feature type="region of interest" description="Disordered" evidence="6">
    <location>
        <begin position="382"/>
        <end position="474"/>
    </location>
</feature>
<evidence type="ECO:0000256" key="6">
    <source>
        <dbReference type="SAM" id="MobiDB-lite"/>
    </source>
</evidence>
<reference evidence="9 10" key="1">
    <citation type="submission" date="2015-09" db="EMBL/GenBank/DDBJ databases">
        <title>Sorangium comparison.</title>
        <authorList>
            <person name="Zaburannyi N."/>
            <person name="Bunk B."/>
            <person name="Overmann J."/>
            <person name="Mueller R."/>
        </authorList>
    </citation>
    <scope>NUCLEOTIDE SEQUENCE [LARGE SCALE GENOMIC DNA]</scope>
    <source>
        <strain evidence="9 10">So ce836</strain>
    </source>
</reference>
<feature type="compositionally biased region" description="Gly residues" evidence="6">
    <location>
        <begin position="382"/>
        <end position="397"/>
    </location>
</feature>
<dbReference type="AlphaFoldDB" id="A0A4P2QW67"/>
<dbReference type="GO" id="GO:0004674">
    <property type="term" value="F:protein serine/threonine kinase activity"/>
    <property type="evidence" value="ECO:0007669"/>
    <property type="project" value="TreeGrafter"/>
</dbReference>
<evidence type="ECO:0000256" key="3">
    <source>
        <dbReference type="ARBA" id="ARBA00022777"/>
    </source>
</evidence>
<dbReference type="PANTHER" id="PTHR43289">
    <property type="entry name" value="MITOGEN-ACTIVATED PROTEIN KINASE KINASE KINASE 20-RELATED"/>
    <property type="match status" value="1"/>
</dbReference>
<dbReference type="PROSITE" id="PS00107">
    <property type="entry name" value="PROTEIN_KINASE_ATP"/>
    <property type="match status" value="1"/>
</dbReference>
<feature type="binding site" evidence="5">
    <location>
        <position position="57"/>
    </location>
    <ligand>
        <name>ATP</name>
        <dbReference type="ChEBI" id="CHEBI:30616"/>
    </ligand>
</feature>
<feature type="domain" description="Protein kinase" evidence="8">
    <location>
        <begin position="28"/>
        <end position="299"/>
    </location>
</feature>
<dbReference type="GO" id="GO:0005524">
    <property type="term" value="F:ATP binding"/>
    <property type="evidence" value="ECO:0007669"/>
    <property type="project" value="UniProtKB-UniRule"/>
</dbReference>
<dbReference type="PROSITE" id="PS50011">
    <property type="entry name" value="PROTEIN_KINASE_DOM"/>
    <property type="match status" value="1"/>
</dbReference>
<dbReference type="Pfam" id="PF00069">
    <property type="entry name" value="Pkinase"/>
    <property type="match status" value="1"/>
</dbReference>
<dbReference type="EMBL" id="CP012672">
    <property type="protein sequence ID" value="AUX34376.1"/>
    <property type="molecule type" value="Genomic_DNA"/>
</dbReference>
<dbReference type="Proteomes" id="UP000295497">
    <property type="component" value="Chromosome"/>
</dbReference>
<protein>
    <recommendedName>
        <fullName evidence="8">Protein kinase domain-containing protein</fullName>
    </recommendedName>
</protein>